<dbReference type="NCBIfam" id="TIGR02490">
    <property type="entry name" value="flgF"/>
    <property type="match status" value="1"/>
</dbReference>
<evidence type="ECO:0000256" key="3">
    <source>
        <dbReference type="ARBA" id="ARBA00023143"/>
    </source>
</evidence>
<dbReference type="SUPFAM" id="SSF117143">
    <property type="entry name" value="Flagellar hook protein flgE"/>
    <property type="match status" value="1"/>
</dbReference>
<comment type="subcellular location">
    <subcellularLocation>
        <location evidence="1 4">Bacterial flagellum basal body</location>
    </subcellularLocation>
</comment>
<dbReference type="NCBIfam" id="TIGR03506">
    <property type="entry name" value="FlgEFG_subfam"/>
    <property type="match status" value="1"/>
</dbReference>
<dbReference type="AlphaFoldDB" id="A8IPL3"/>
<dbReference type="GO" id="GO:0030694">
    <property type="term" value="C:bacterial-type flagellum basal body, rod"/>
    <property type="evidence" value="ECO:0007669"/>
    <property type="project" value="UniProtKB-UniRule"/>
</dbReference>
<dbReference type="InterPro" id="IPR010930">
    <property type="entry name" value="Flg_bb/hook_C_dom"/>
</dbReference>
<reference evidence="8 9" key="4">
    <citation type="journal article" date="2009" name="Appl. Environ. Microbiol.">
        <title>Comparative genome-wide transcriptional profiling of Azorhizobium caulinodans ORS571 grown under free-living and symbiotic conditions.</title>
        <authorList>
            <person name="Tsukada S."/>
            <person name="Aono T."/>
            <person name="Akiba N."/>
            <person name="Lee KB."/>
            <person name="Liu CT."/>
            <person name="Toyazaki H."/>
            <person name="Oyaizu H."/>
        </authorList>
    </citation>
    <scope>NUCLEOTIDE SEQUENCE [LARGE SCALE GENOMIC DNA]</scope>
    <source>
        <strain evidence="9">ATCC 43989 / DSM 5975 / JCM 20966 / LMG 6465 / NBRC 14845 / NCIMB 13405 / ORS 571</strain>
    </source>
</reference>
<evidence type="ECO:0000256" key="2">
    <source>
        <dbReference type="ARBA" id="ARBA00009677"/>
    </source>
</evidence>
<comment type="subunit">
    <text evidence="4">The basal body constitutes a major portion of the flagellar organelle and consists of five rings (E,L,P,S, and M) mounted on a central rod. The rod consists of about 26 subunits of FlgG in the distal portion, and FlgB, FlgC and FlgF are thought to build up the proximal portion of the rod with about 6 subunits each.</text>
</comment>
<name>A8IPL3_AZOC5</name>
<keyword evidence="3 4" id="KW-0975">Bacterial flagellum</keyword>
<proteinExistence type="inferred from homology"/>
<dbReference type="EMBL" id="AP009384">
    <property type="protein sequence ID" value="BAF86643.1"/>
    <property type="molecule type" value="Genomic_DNA"/>
</dbReference>
<dbReference type="InterPro" id="IPR019776">
    <property type="entry name" value="Flagellar_basal_body_rod_CS"/>
</dbReference>
<dbReference type="InterPro" id="IPR001444">
    <property type="entry name" value="Flag_bb_rod_N"/>
</dbReference>
<evidence type="ECO:0000256" key="4">
    <source>
        <dbReference type="RuleBase" id="RU362116"/>
    </source>
</evidence>
<organism evidence="8 9">
    <name type="scientific">Azorhizobium caulinodans (strain ATCC 43989 / DSM 5975 / JCM 20966 / LMG 6465 / NBRC 14845 / NCIMB 13405 / ORS 571)</name>
    <dbReference type="NCBI Taxonomy" id="438753"/>
    <lineage>
        <taxon>Bacteria</taxon>
        <taxon>Pseudomonadati</taxon>
        <taxon>Pseudomonadota</taxon>
        <taxon>Alphaproteobacteria</taxon>
        <taxon>Hyphomicrobiales</taxon>
        <taxon>Xanthobacteraceae</taxon>
        <taxon>Azorhizobium</taxon>
    </lineage>
</organism>
<evidence type="ECO:0000259" key="5">
    <source>
        <dbReference type="Pfam" id="PF00460"/>
    </source>
</evidence>
<reference evidence="8 9" key="3">
    <citation type="journal article" date="2008" name="BMC Genomics">
        <title>The genome of the versatile nitrogen fixer Azorhizobium caulinodans ORS571.</title>
        <authorList>
            <person name="Lee KB."/>
            <person name="Backer P.D."/>
            <person name="Aono T."/>
            <person name="Liu CT."/>
            <person name="Suzuki S."/>
            <person name="Suzuki T."/>
            <person name="Kaneko T."/>
            <person name="Yamada M."/>
            <person name="Tabata S."/>
            <person name="Kupfer D.M."/>
            <person name="Najar F.Z."/>
            <person name="Wiley G.B."/>
            <person name="Roe B."/>
            <person name="Binnewies T.T."/>
            <person name="Ussery D.W."/>
            <person name="D'Haeze W."/>
            <person name="Herder J.D."/>
            <person name="Gevers D."/>
            <person name="Vereecke D."/>
            <person name="Holsters M."/>
            <person name="Oyaizu H."/>
        </authorList>
    </citation>
    <scope>NUCLEOTIDE SEQUENCE [LARGE SCALE GENOMIC DNA]</scope>
    <source>
        <strain evidence="9">ATCC 43989 / DSM 5975 / JCM 20966 / LMG 6465 / NBRC 14845 / NCIMB 13405 / ORS 571</strain>
    </source>
</reference>
<dbReference type="eggNOG" id="COG4786">
    <property type="taxonomic scope" value="Bacteria"/>
</dbReference>
<comment type="similarity">
    <text evidence="2 4">Belongs to the flagella basal body rod proteins family.</text>
</comment>
<evidence type="ECO:0000256" key="1">
    <source>
        <dbReference type="ARBA" id="ARBA00004117"/>
    </source>
</evidence>
<dbReference type="Pfam" id="PF00460">
    <property type="entry name" value="Flg_bb_rod"/>
    <property type="match status" value="1"/>
</dbReference>
<dbReference type="GO" id="GO:0071978">
    <property type="term" value="P:bacterial-type flagellum-dependent swarming motility"/>
    <property type="evidence" value="ECO:0007669"/>
    <property type="project" value="TreeGrafter"/>
</dbReference>
<dbReference type="Pfam" id="PF22692">
    <property type="entry name" value="LlgE_F_G_D1"/>
    <property type="match status" value="1"/>
</dbReference>
<dbReference type="InterPro" id="IPR020013">
    <property type="entry name" value="Flagellar_FlgE/F/G"/>
</dbReference>
<reference evidence="9" key="2">
    <citation type="submission" date="2007-04" db="EMBL/GenBank/DDBJ databases">
        <title>Complete genome sequence of the nitrogen-fixing bacterium Azorhizobium caulinodans ORS571.</title>
        <authorList>
            <person name="Lee K.B."/>
            <person name="Backer P.D."/>
            <person name="Aono T."/>
            <person name="Liu C.T."/>
            <person name="Suzuki S."/>
            <person name="Suzuki T."/>
            <person name="Kaneko T."/>
            <person name="Yamada M."/>
            <person name="Tabata S."/>
            <person name="Kupfer D.M."/>
            <person name="Najar F.Z."/>
            <person name="Wiley G.B."/>
            <person name="Roe B."/>
            <person name="Binnewies T."/>
            <person name="Ussery D."/>
            <person name="Vereecke D."/>
            <person name="Gevers D."/>
            <person name="Holsters M."/>
            <person name="Oyaizu H."/>
        </authorList>
    </citation>
    <scope>NUCLEOTIDE SEQUENCE [LARGE SCALE GENOMIC DNA]</scope>
    <source>
        <strain evidence="9">ATCC 43989 / DSM 5975 / JCM 20966 / LMG 6465 / NBRC 14845 / NCIMB 13405 / ORS 571</strain>
    </source>
</reference>
<dbReference type="PROSITE" id="PS00588">
    <property type="entry name" value="FLAGELLA_BB_ROD"/>
    <property type="match status" value="1"/>
</dbReference>
<dbReference type="KEGG" id="azc:AZC_0645"/>
<dbReference type="PANTHER" id="PTHR30435:SF19">
    <property type="entry name" value="FLAGELLAR BASAL-BODY ROD PROTEIN FLGG"/>
    <property type="match status" value="1"/>
</dbReference>
<protein>
    <recommendedName>
        <fullName evidence="4">Flagellar basal-body rod protein FlgF</fullName>
    </recommendedName>
</protein>
<dbReference type="PANTHER" id="PTHR30435">
    <property type="entry name" value="FLAGELLAR PROTEIN"/>
    <property type="match status" value="1"/>
</dbReference>
<dbReference type="InterPro" id="IPR012836">
    <property type="entry name" value="FlgF"/>
</dbReference>
<feature type="domain" description="Flagellar basal-body/hook protein C-terminal" evidence="6">
    <location>
        <begin position="191"/>
        <end position="227"/>
    </location>
</feature>
<dbReference type="Pfam" id="PF06429">
    <property type="entry name" value="Flg_bbr_C"/>
    <property type="match status" value="1"/>
</dbReference>
<evidence type="ECO:0000313" key="9">
    <source>
        <dbReference type="Proteomes" id="UP000000270"/>
    </source>
</evidence>
<evidence type="ECO:0000259" key="7">
    <source>
        <dbReference type="Pfam" id="PF22692"/>
    </source>
</evidence>
<dbReference type="HOGENOM" id="CLU_013687_0_0_5"/>
<feature type="domain" description="Flagellar hook protein FlgE/F/G-like D1" evidence="7">
    <location>
        <begin position="80"/>
        <end position="144"/>
    </location>
</feature>
<feature type="domain" description="Flagellar basal body rod protein N-terminal" evidence="5">
    <location>
        <begin position="5"/>
        <end position="35"/>
    </location>
</feature>
<dbReference type="STRING" id="438753.AZC_0645"/>
<accession>A8IPL3</accession>
<dbReference type="Proteomes" id="UP000000270">
    <property type="component" value="Chromosome"/>
</dbReference>
<gene>
    <name evidence="8" type="ordered locus">AZC_0645</name>
</gene>
<reference evidence="8 9" key="1">
    <citation type="journal article" date="2007" name="Appl. Environ. Microbiol.">
        <title>Rhizobial factors required for stem nodule maturation and maintenance in Sesbania rostrata-Azorhizobium caulinodans ORS571 symbiosis.</title>
        <authorList>
            <person name="Suzuki S."/>
            <person name="Aono T."/>
            <person name="Lee KB."/>
            <person name="Suzuki T."/>
            <person name="Liu CT."/>
            <person name="Miwa H."/>
            <person name="Wakao S."/>
            <person name="Iki T."/>
            <person name="Oyaizu H."/>
        </authorList>
    </citation>
    <scope>NUCLEOTIDE SEQUENCE [LARGE SCALE GENOMIC DNA]</scope>
    <source>
        <strain evidence="9">ATCC 43989 / DSM 5975 / JCM 20966 / LMG 6465 / NBRC 14845 / NCIMB 13405 / ORS 571</strain>
    </source>
</reference>
<keyword evidence="8" id="KW-0282">Flagellum</keyword>
<keyword evidence="9" id="KW-1185">Reference proteome</keyword>
<reference evidence="8 9" key="5">
    <citation type="journal article" date="2010" name="Appl. Environ. Microbiol.">
        <title>phrR-like gene praR of Azorhizobium caulinodans ORS571 is essential for symbiosis with Sesbania rostrata and is involved in expression of reb genes.</title>
        <authorList>
            <person name="Akiba N."/>
            <person name="Aono T."/>
            <person name="Toyazaki H."/>
            <person name="Sato S."/>
            <person name="Oyaizu H."/>
        </authorList>
    </citation>
    <scope>NUCLEOTIDE SEQUENCE [LARGE SCALE GENOMIC DNA]</scope>
    <source>
        <strain evidence="9">ATCC 43989 / DSM 5975 / JCM 20966 / LMG 6465 / NBRC 14845 / NCIMB 13405 / ORS 571</strain>
    </source>
</reference>
<sequence length="240" mass="25751">MSNGLYVALSGQMATEKRMATIANNVANMNTPGYRAEEIKFSSIMAEQGAKDIKFASTGESYTSRRAGPITYTNSPYDVAVQGKGWFSVKTPDGVAYTRDGRFNVTADGMLVSVNNYPVLDQGGTAVMIQPNQGELKITADGTIIQGTNPVGTLGLFEIPLDAKLKRYDNSAVIPDKAATPVTDYNSNAIRQGYVEGSNVDPVMEMTRLIMVQRAFESAAQAISQQETSGTDSIRALGPQ</sequence>
<dbReference type="InterPro" id="IPR037925">
    <property type="entry name" value="FlgE/F/G-like"/>
</dbReference>
<evidence type="ECO:0000313" key="8">
    <source>
        <dbReference type="EMBL" id="BAF86643.1"/>
    </source>
</evidence>
<dbReference type="InterPro" id="IPR053967">
    <property type="entry name" value="LlgE_F_G-like_D1"/>
</dbReference>
<keyword evidence="8" id="KW-0969">Cilium</keyword>
<evidence type="ECO:0000259" key="6">
    <source>
        <dbReference type="Pfam" id="PF06429"/>
    </source>
</evidence>
<dbReference type="RefSeq" id="WP_012169176.1">
    <property type="nucleotide sequence ID" value="NC_009937.1"/>
</dbReference>
<dbReference type="NCBIfam" id="NF009282">
    <property type="entry name" value="PRK12642.1"/>
    <property type="match status" value="1"/>
</dbReference>
<reference evidence="8 9" key="6">
    <citation type="journal article" date="2011" name="Appl. Environ. Microbiol.">
        <title>Involvement of the azorhizobial chromosome partition gene (parA) in the onset of bacteroid differentiation during Sesbania rostrata stem nodule development.</title>
        <authorList>
            <person name="Liu CT."/>
            <person name="Lee KB."/>
            <person name="Wang YS."/>
            <person name="Peng MH."/>
            <person name="Lee KT."/>
            <person name="Suzuki S."/>
            <person name="Suzuki T."/>
            <person name="Oyaizu H."/>
        </authorList>
    </citation>
    <scope>NUCLEOTIDE SEQUENCE [LARGE SCALE GENOMIC DNA]</scope>
    <source>
        <strain evidence="9">ATCC 43989 / DSM 5975 / JCM 20966 / LMG 6465 / NBRC 14845 / NCIMB 13405 / ORS 571</strain>
    </source>
</reference>
<keyword evidence="8" id="KW-0966">Cell projection</keyword>